<accession>A0A915K018</accession>
<evidence type="ECO:0000313" key="2">
    <source>
        <dbReference type="WBParaSite" id="nRc.2.0.1.t31649-RA"/>
    </source>
</evidence>
<proteinExistence type="predicted"/>
<keyword evidence="1" id="KW-1185">Reference proteome</keyword>
<reference evidence="2" key="1">
    <citation type="submission" date="2022-11" db="UniProtKB">
        <authorList>
            <consortium name="WormBaseParasite"/>
        </authorList>
    </citation>
    <scope>IDENTIFICATION</scope>
</reference>
<dbReference type="AlphaFoldDB" id="A0A915K018"/>
<dbReference type="WBParaSite" id="nRc.2.0.1.t31649-RA">
    <property type="protein sequence ID" value="nRc.2.0.1.t31649-RA"/>
    <property type="gene ID" value="nRc.2.0.1.g31649"/>
</dbReference>
<organism evidence="1 2">
    <name type="scientific">Romanomermis culicivorax</name>
    <name type="common">Nematode worm</name>
    <dbReference type="NCBI Taxonomy" id="13658"/>
    <lineage>
        <taxon>Eukaryota</taxon>
        <taxon>Metazoa</taxon>
        <taxon>Ecdysozoa</taxon>
        <taxon>Nematoda</taxon>
        <taxon>Enoplea</taxon>
        <taxon>Dorylaimia</taxon>
        <taxon>Mermithida</taxon>
        <taxon>Mermithoidea</taxon>
        <taxon>Mermithidae</taxon>
        <taxon>Romanomermis</taxon>
    </lineage>
</organism>
<protein>
    <submittedName>
        <fullName evidence="2">Uncharacterized protein</fullName>
    </submittedName>
</protein>
<sequence length="97" mass="10489">MATARRVEAIIVTVFGRVIFPLGNCGWNCKSVPARRTAPSMGRVAITRRNSVRVVLEIAAVEVVNTIVGVTVVMSTDIKVVVNNNVLVVTAVVIWGW</sequence>
<dbReference type="Proteomes" id="UP000887565">
    <property type="component" value="Unplaced"/>
</dbReference>
<evidence type="ECO:0000313" key="1">
    <source>
        <dbReference type="Proteomes" id="UP000887565"/>
    </source>
</evidence>
<name>A0A915K018_ROMCU</name>